<dbReference type="AlphaFoldDB" id="A0A845SHM5"/>
<evidence type="ECO:0000313" key="2">
    <source>
        <dbReference type="EMBL" id="NDL62121.1"/>
    </source>
</evidence>
<dbReference type="CDD" id="cd03135">
    <property type="entry name" value="GATase1_DJ-1"/>
    <property type="match status" value="1"/>
</dbReference>
<organism evidence="2 3">
    <name type="scientific">Acerihabitans arboris</name>
    <dbReference type="NCBI Taxonomy" id="2691583"/>
    <lineage>
        <taxon>Bacteria</taxon>
        <taxon>Pseudomonadati</taxon>
        <taxon>Pseudomonadota</taxon>
        <taxon>Gammaproteobacteria</taxon>
        <taxon>Enterobacterales</taxon>
        <taxon>Pectobacteriaceae</taxon>
        <taxon>Acerihabitans</taxon>
    </lineage>
</organism>
<reference evidence="2 3" key="1">
    <citation type="submission" date="2019-12" db="EMBL/GenBank/DDBJ databases">
        <authorList>
            <person name="Lee S.D."/>
        </authorList>
    </citation>
    <scope>NUCLEOTIDE SEQUENCE [LARGE SCALE GENOMIC DNA]</scope>
    <source>
        <strain evidence="2 3">SAP-6</strain>
    </source>
</reference>
<dbReference type="Proteomes" id="UP000461443">
    <property type="component" value="Unassembled WGS sequence"/>
</dbReference>
<proteinExistence type="predicted"/>
<dbReference type="EMBL" id="WUBS01000003">
    <property type="protein sequence ID" value="NDL62121.1"/>
    <property type="molecule type" value="Genomic_DNA"/>
</dbReference>
<evidence type="ECO:0000259" key="1">
    <source>
        <dbReference type="Pfam" id="PF01965"/>
    </source>
</evidence>
<dbReference type="SUPFAM" id="SSF52317">
    <property type="entry name" value="Class I glutamine amidotransferase-like"/>
    <property type="match status" value="1"/>
</dbReference>
<name>A0A845SHM5_9GAMM</name>
<gene>
    <name evidence="2" type="ORF">GRH90_05040</name>
</gene>
<protein>
    <submittedName>
        <fullName evidence="2">DJ-1 family protein</fullName>
    </submittedName>
</protein>
<dbReference type="InterPro" id="IPR002818">
    <property type="entry name" value="DJ-1/PfpI"/>
</dbReference>
<dbReference type="GO" id="GO:0005737">
    <property type="term" value="C:cytoplasm"/>
    <property type="evidence" value="ECO:0007669"/>
    <property type="project" value="TreeGrafter"/>
</dbReference>
<reference evidence="2 3" key="2">
    <citation type="submission" date="2020-02" db="EMBL/GenBank/DDBJ databases">
        <title>The new genus of Enterobacteriales.</title>
        <authorList>
            <person name="Kim I.S."/>
        </authorList>
    </citation>
    <scope>NUCLEOTIDE SEQUENCE [LARGE SCALE GENOMIC DNA]</scope>
    <source>
        <strain evidence="2 3">SAP-6</strain>
    </source>
</reference>
<accession>A0A845SHM5</accession>
<keyword evidence="3" id="KW-1185">Reference proteome</keyword>
<sequence length="195" mass="20978">MTKHVALLLAPGFEEAEAIIILDVLKRLDIAVTTLACHNSQILDSYHGLCVKADALLSLTLLNGNSPALYDAVVIPGGPLGTQSLAENHAVIDFIRRHDDAGKWICPICSAAARVLAPHKLLKGRRYVCSGRPSDPVADGVYVDATVVADGNLLSGQGLGAAFDFAFYLAMRLTGDEARIRRQAEHIYHRLNLAL</sequence>
<dbReference type="RefSeq" id="WP_162365051.1">
    <property type="nucleotide sequence ID" value="NZ_WUBS01000003.1"/>
</dbReference>
<dbReference type="PANTHER" id="PTHR48094">
    <property type="entry name" value="PROTEIN/NUCLEIC ACID DEGLYCASE DJ-1-RELATED"/>
    <property type="match status" value="1"/>
</dbReference>
<evidence type="ECO:0000313" key="3">
    <source>
        <dbReference type="Proteomes" id="UP000461443"/>
    </source>
</evidence>
<dbReference type="InterPro" id="IPR050325">
    <property type="entry name" value="Prot/Nucl_acid_deglycase"/>
</dbReference>
<dbReference type="Pfam" id="PF01965">
    <property type="entry name" value="DJ-1_PfpI"/>
    <property type="match status" value="1"/>
</dbReference>
<feature type="domain" description="DJ-1/PfpI" evidence="1">
    <location>
        <begin position="3"/>
        <end position="169"/>
    </location>
</feature>
<comment type="caution">
    <text evidence="2">The sequence shown here is derived from an EMBL/GenBank/DDBJ whole genome shotgun (WGS) entry which is preliminary data.</text>
</comment>
<dbReference type="Gene3D" id="3.40.50.880">
    <property type="match status" value="1"/>
</dbReference>
<dbReference type="PANTHER" id="PTHR48094:SF12">
    <property type="entry name" value="PARKINSON DISEASE PROTEIN 7 HOMOLOG"/>
    <property type="match status" value="1"/>
</dbReference>
<dbReference type="InterPro" id="IPR029062">
    <property type="entry name" value="Class_I_gatase-like"/>
</dbReference>